<gene>
    <name evidence="1" type="ORF">FOZ62_023513</name>
</gene>
<comment type="caution">
    <text evidence="1">The sequence shown here is derived from an EMBL/GenBank/DDBJ whole genome shotgun (WGS) entry which is preliminary data.</text>
</comment>
<evidence type="ECO:0000313" key="2">
    <source>
        <dbReference type="Proteomes" id="UP000574390"/>
    </source>
</evidence>
<dbReference type="EMBL" id="JABANM010029092">
    <property type="protein sequence ID" value="KAF4708579.1"/>
    <property type="molecule type" value="Genomic_DNA"/>
</dbReference>
<evidence type="ECO:0000313" key="1">
    <source>
        <dbReference type="EMBL" id="KAF4708579.1"/>
    </source>
</evidence>
<evidence type="ECO:0008006" key="3">
    <source>
        <dbReference type="Google" id="ProtNLM"/>
    </source>
</evidence>
<accession>A0A7J6QIZ6</accession>
<protein>
    <recommendedName>
        <fullName evidence="3">Sfi1 spindle body domain-containing protein</fullName>
    </recommendedName>
</protein>
<name>A0A7J6QIZ6_PEROL</name>
<sequence length="501" mass="57360">SKCVRVDGRRSRLGKVFAAVNSWWDALRDGRQYGYGVVRSAVRMREADAALDESQSMLQGNNAMKDMLAKELDSCRRDLHAVCLGVIEVGCLVPSGGGGMGKPGDSTQVILDRAREELLRLNEALHKRPLSHPASVVGKILGGALKRSVRSAMSEWSGMVGRYRETLALTTKSFLRWRLWTASRREAKHRLAAKHAFAAWHRRNAFDRWRLWRRHVAEILSLWTAGRLLAMQRRCVISWRATVAARRKRREEERIRVLKALISWRAVTAVRDDARSYYEGVIANTLARRERAEILRFSFLSWRWIGRSQQRELTARRSTEVARYLAVQSAFVQWRRCLVIAADRRLGVVQGCVILRNILVGRIGQAVAGLREVVARQSTAERLEKVVGVVASHRPPPSFGLGSCEIILRIWRSEASRIGDQIRHSGKLARRGLREAAKRALILWRFVSRSRRSSRVLEKLASLPLCRTQKNLKTSIFGHWRRQYQMVCEERELLVVNLKKK</sequence>
<organism evidence="1 2">
    <name type="scientific">Perkinsus olseni</name>
    <name type="common">Perkinsus atlanticus</name>
    <dbReference type="NCBI Taxonomy" id="32597"/>
    <lineage>
        <taxon>Eukaryota</taxon>
        <taxon>Sar</taxon>
        <taxon>Alveolata</taxon>
        <taxon>Perkinsozoa</taxon>
        <taxon>Perkinsea</taxon>
        <taxon>Perkinsida</taxon>
        <taxon>Perkinsidae</taxon>
        <taxon>Perkinsus</taxon>
    </lineage>
</organism>
<proteinExistence type="predicted"/>
<feature type="non-terminal residue" evidence="1">
    <location>
        <position position="501"/>
    </location>
</feature>
<dbReference type="Proteomes" id="UP000574390">
    <property type="component" value="Unassembled WGS sequence"/>
</dbReference>
<reference evidence="1 2" key="1">
    <citation type="submission" date="2020-04" db="EMBL/GenBank/DDBJ databases">
        <title>Perkinsus olseni comparative genomics.</title>
        <authorList>
            <person name="Bogema D.R."/>
        </authorList>
    </citation>
    <scope>NUCLEOTIDE SEQUENCE [LARGE SCALE GENOMIC DNA]</scope>
    <source>
        <strain evidence="1">ATCC PRA-205</strain>
    </source>
</reference>
<dbReference type="AlphaFoldDB" id="A0A7J6QIZ6"/>
<feature type="non-terminal residue" evidence="1">
    <location>
        <position position="1"/>
    </location>
</feature>